<organism evidence="8 9">
    <name type="scientific">Panaeolus cyanescens</name>
    <dbReference type="NCBI Taxonomy" id="181874"/>
    <lineage>
        <taxon>Eukaryota</taxon>
        <taxon>Fungi</taxon>
        <taxon>Dikarya</taxon>
        <taxon>Basidiomycota</taxon>
        <taxon>Agaricomycotina</taxon>
        <taxon>Agaricomycetes</taxon>
        <taxon>Agaricomycetidae</taxon>
        <taxon>Agaricales</taxon>
        <taxon>Agaricineae</taxon>
        <taxon>Galeropsidaceae</taxon>
        <taxon>Panaeolus</taxon>
    </lineage>
</organism>
<dbReference type="Gene3D" id="1.10.10.60">
    <property type="entry name" value="Homeodomain-like"/>
    <property type="match status" value="1"/>
</dbReference>
<feature type="region of interest" description="Disordered" evidence="6">
    <location>
        <begin position="361"/>
        <end position="402"/>
    </location>
</feature>
<dbReference type="InterPro" id="IPR009057">
    <property type="entry name" value="Homeodomain-like_sf"/>
</dbReference>
<evidence type="ECO:0000256" key="3">
    <source>
        <dbReference type="ARBA" id="ARBA00023242"/>
    </source>
</evidence>
<feature type="region of interest" description="Disordered" evidence="6">
    <location>
        <begin position="307"/>
        <end position="344"/>
    </location>
</feature>
<feature type="region of interest" description="Disordered" evidence="6">
    <location>
        <begin position="1"/>
        <end position="20"/>
    </location>
</feature>
<evidence type="ECO:0000256" key="5">
    <source>
        <dbReference type="RuleBase" id="RU000682"/>
    </source>
</evidence>
<dbReference type="STRING" id="181874.A0A409VCR1"/>
<feature type="domain" description="Homeobox" evidence="7">
    <location>
        <begin position="254"/>
        <end position="314"/>
    </location>
</feature>
<feature type="compositionally biased region" description="Low complexity" evidence="6">
    <location>
        <begin position="135"/>
        <end position="145"/>
    </location>
</feature>
<evidence type="ECO:0000256" key="4">
    <source>
        <dbReference type="PROSITE-ProRule" id="PRU00108"/>
    </source>
</evidence>
<dbReference type="Pfam" id="PF00046">
    <property type="entry name" value="Homeodomain"/>
    <property type="match status" value="1"/>
</dbReference>
<dbReference type="PANTHER" id="PTHR24324:SF9">
    <property type="entry name" value="HOMEOBOX DOMAIN-CONTAINING PROTEIN"/>
    <property type="match status" value="1"/>
</dbReference>
<dbReference type="InParanoid" id="A0A409VCR1"/>
<dbReference type="PROSITE" id="PS00027">
    <property type="entry name" value="HOMEOBOX_1"/>
    <property type="match status" value="1"/>
</dbReference>
<dbReference type="CDD" id="cd00086">
    <property type="entry name" value="homeodomain"/>
    <property type="match status" value="1"/>
</dbReference>
<keyword evidence="3 4" id="KW-0539">Nucleus</keyword>
<dbReference type="PANTHER" id="PTHR24324">
    <property type="entry name" value="HOMEOBOX PROTEIN HHEX"/>
    <property type="match status" value="1"/>
</dbReference>
<name>A0A409VCR1_9AGAR</name>
<proteinExistence type="predicted"/>
<feature type="DNA-binding region" description="Homeobox" evidence="4">
    <location>
        <begin position="256"/>
        <end position="315"/>
    </location>
</feature>
<comment type="subcellular location">
    <subcellularLocation>
        <location evidence="4 5">Nucleus</location>
    </subcellularLocation>
</comment>
<dbReference type="InterPro" id="IPR017970">
    <property type="entry name" value="Homeobox_CS"/>
</dbReference>
<evidence type="ECO:0000313" key="8">
    <source>
        <dbReference type="EMBL" id="PPQ62935.1"/>
    </source>
</evidence>
<dbReference type="GO" id="GO:0000981">
    <property type="term" value="F:DNA-binding transcription factor activity, RNA polymerase II-specific"/>
    <property type="evidence" value="ECO:0007669"/>
    <property type="project" value="InterPro"/>
</dbReference>
<gene>
    <name evidence="8" type="ORF">CVT24_006175</name>
</gene>
<dbReference type="InterPro" id="IPR001356">
    <property type="entry name" value="HD"/>
</dbReference>
<dbReference type="AlphaFoldDB" id="A0A409VCR1"/>
<dbReference type="Proteomes" id="UP000284842">
    <property type="component" value="Unassembled WGS sequence"/>
</dbReference>
<dbReference type="EMBL" id="NHTK01006135">
    <property type="protein sequence ID" value="PPQ62935.1"/>
    <property type="molecule type" value="Genomic_DNA"/>
</dbReference>
<keyword evidence="1 4" id="KW-0238">DNA-binding</keyword>
<evidence type="ECO:0000313" key="9">
    <source>
        <dbReference type="Proteomes" id="UP000284842"/>
    </source>
</evidence>
<feature type="region of interest" description="Disordered" evidence="6">
    <location>
        <begin position="221"/>
        <end position="267"/>
    </location>
</feature>
<keyword evidence="2 4" id="KW-0371">Homeobox</keyword>
<feature type="compositionally biased region" description="Basic and acidic residues" evidence="6">
    <location>
        <begin position="388"/>
        <end position="402"/>
    </location>
</feature>
<feature type="compositionally biased region" description="Polar residues" evidence="6">
    <location>
        <begin position="9"/>
        <end position="20"/>
    </location>
</feature>
<evidence type="ECO:0000256" key="1">
    <source>
        <dbReference type="ARBA" id="ARBA00023125"/>
    </source>
</evidence>
<keyword evidence="9" id="KW-1185">Reference proteome</keyword>
<evidence type="ECO:0000256" key="6">
    <source>
        <dbReference type="SAM" id="MobiDB-lite"/>
    </source>
</evidence>
<dbReference type="SMART" id="SM00389">
    <property type="entry name" value="HOX"/>
    <property type="match status" value="1"/>
</dbReference>
<dbReference type="OrthoDB" id="6159439at2759"/>
<dbReference type="PROSITE" id="PS50071">
    <property type="entry name" value="HOMEOBOX_2"/>
    <property type="match status" value="1"/>
</dbReference>
<reference evidence="8 9" key="1">
    <citation type="journal article" date="2018" name="Evol. Lett.">
        <title>Horizontal gene cluster transfer increased hallucinogenic mushroom diversity.</title>
        <authorList>
            <person name="Reynolds H.T."/>
            <person name="Vijayakumar V."/>
            <person name="Gluck-Thaler E."/>
            <person name="Korotkin H.B."/>
            <person name="Matheny P.B."/>
            <person name="Slot J.C."/>
        </authorList>
    </citation>
    <scope>NUCLEOTIDE SEQUENCE [LARGE SCALE GENOMIC DNA]</scope>
    <source>
        <strain evidence="8 9">2629</strain>
    </source>
</reference>
<feature type="compositionally biased region" description="Polar residues" evidence="6">
    <location>
        <begin position="307"/>
        <end position="317"/>
    </location>
</feature>
<protein>
    <recommendedName>
        <fullName evidence="7">Homeobox domain-containing protein</fullName>
    </recommendedName>
</protein>
<dbReference type="InterPro" id="IPR051000">
    <property type="entry name" value="Homeobox_DNA-bind_prot"/>
</dbReference>
<dbReference type="GO" id="GO:0005634">
    <property type="term" value="C:nucleus"/>
    <property type="evidence" value="ECO:0007669"/>
    <property type="project" value="UniProtKB-SubCell"/>
</dbReference>
<dbReference type="GO" id="GO:0000978">
    <property type="term" value="F:RNA polymerase II cis-regulatory region sequence-specific DNA binding"/>
    <property type="evidence" value="ECO:0007669"/>
    <property type="project" value="TreeGrafter"/>
</dbReference>
<comment type="caution">
    <text evidence="8">The sequence shown here is derived from an EMBL/GenBank/DDBJ whole genome shotgun (WGS) entry which is preliminary data.</text>
</comment>
<feature type="region of interest" description="Disordered" evidence="6">
    <location>
        <begin position="127"/>
        <end position="164"/>
    </location>
</feature>
<evidence type="ECO:0000259" key="7">
    <source>
        <dbReference type="PROSITE" id="PS50071"/>
    </source>
</evidence>
<sequence>MSSNRERYTSSAVSRRSSPADANNYSAALFQTSQGGITVLPPLSNIIPTPSRFPVPHGYTTSSYAQPRSTNPKIPYDLSAQALYGSYPTNANQFQNSFSYEIHDAGARAYSPQPYNSYPRSNTPIITNQTDSRRLPPLSTSPSPSHRWQQPNFIPSTTNYPVNNIRSPTASYPNSYMTYNPANQPNAYPYHVHHDHMSSLDTQGHPGMYDEVARLELRSSSPYGRSSTTHMAPPPPQPQRYTPPPVSPTSPEEPAIKKKRKRADAHQLKVLNDTYNRTAFPSTEERIRLAKDLDMSARSVQIWFQNKRQSMRQTNKQSSTVSSSSHHPFSASHQGDHLSPGLMSDSNLAYTSGGLGDALYLSGPSQEAPRSISSHSHHYHHSSSSHRLSREEEDRKPWSRPL</sequence>
<feature type="compositionally biased region" description="Polar residues" evidence="6">
    <location>
        <begin position="146"/>
        <end position="164"/>
    </location>
</feature>
<dbReference type="SUPFAM" id="SSF46689">
    <property type="entry name" value="Homeodomain-like"/>
    <property type="match status" value="1"/>
</dbReference>
<feature type="compositionally biased region" description="Basic residues" evidence="6">
    <location>
        <begin position="375"/>
        <end position="384"/>
    </location>
</feature>
<feature type="compositionally biased region" description="Pro residues" evidence="6">
    <location>
        <begin position="232"/>
        <end position="248"/>
    </location>
</feature>
<accession>A0A409VCR1</accession>
<dbReference type="GO" id="GO:0030154">
    <property type="term" value="P:cell differentiation"/>
    <property type="evidence" value="ECO:0007669"/>
    <property type="project" value="TreeGrafter"/>
</dbReference>
<evidence type="ECO:0000256" key="2">
    <source>
        <dbReference type="ARBA" id="ARBA00023155"/>
    </source>
</evidence>
<feature type="compositionally biased region" description="Polar residues" evidence="6">
    <location>
        <begin position="221"/>
        <end position="230"/>
    </location>
</feature>
<feature type="compositionally biased region" description="Low complexity" evidence="6">
    <location>
        <begin position="318"/>
        <end position="333"/>
    </location>
</feature>